<keyword evidence="2" id="KW-1185">Reference proteome</keyword>
<evidence type="ECO:0000313" key="2">
    <source>
        <dbReference type="Proteomes" id="UP001302316"/>
    </source>
</evidence>
<feature type="non-terminal residue" evidence="1">
    <location>
        <position position="1"/>
    </location>
</feature>
<organism evidence="1 2">
    <name type="scientific">Natronospira elongata</name>
    <dbReference type="NCBI Taxonomy" id="3110268"/>
    <lineage>
        <taxon>Bacteria</taxon>
        <taxon>Pseudomonadati</taxon>
        <taxon>Pseudomonadota</taxon>
        <taxon>Gammaproteobacteria</taxon>
        <taxon>Natronospirales</taxon>
        <taxon>Natronospiraceae</taxon>
        <taxon>Natronospira</taxon>
    </lineage>
</organism>
<sequence>NTEEAVMRGNWKCSIRKEAAAALGVKHKLPPELFDRVIHSKNTSRDAAIAAALYELLPGSLSGPVERRQLEEYLIACEQDDTDWPTTH</sequence>
<accession>A0AAP6JI75</accession>
<dbReference type="EMBL" id="JAYGII010000077">
    <property type="protein sequence ID" value="MEA5446884.1"/>
    <property type="molecule type" value="Genomic_DNA"/>
</dbReference>
<name>A0AAP6JI75_9GAMM</name>
<protein>
    <submittedName>
        <fullName evidence="1">Uncharacterized protein</fullName>
    </submittedName>
</protein>
<gene>
    <name evidence="1" type="ORF">VCB98_13735</name>
</gene>
<comment type="caution">
    <text evidence="1">The sequence shown here is derived from an EMBL/GenBank/DDBJ whole genome shotgun (WGS) entry which is preliminary data.</text>
</comment>
<dbReference type="RefSeq" id="WP_346053492.1">
    <property type="nucleotide sequence ID" value="NZ_JAYGII010000077.1"/>
</dbReference>
<dbReference type="AlphaFoldDB" id="A0AAP6JI75"/>
<reference evidence="1 2" key="1">
    <citation type="submission" date="2023-12" db="EMBL/GenBank/DDBJ databases">
        <title>Whole-genome sequencing of halo(alkali)philic microorganisms from hypersaline lakes.</title>
        <authorList>
            <person name="Sorokin D.Y."/>
            <person name="Merkel A.Y."/>
            <person name="Messina E."/>
            <person name="Yakimov M."/>
        </authorList>
    </citation>
    <scope>NUCLEOTIDE SEQUENCE [LARGE SCALE GENOMIC DNA]</scope>
    <source>
        <strain evidence="1 2">AB-CW1</strain>
    </source>
</reference>
<dbReference type="Proteomes" id="UP001302316">
    <property type="component" value="Unassembled WGS sequence"/>
</dbReference>
<proteinExistence type="predicted"/>
<evidence type="ECO:0000313" key="1">
    <source>
        <dbReference type="EMBL" id="MEA5446884.1"/>
    </source>
</evidence>